<reference evidence="1 2" key="1">
    <citation type="submission" date="2018-01" db="EMBL/GenBank/DDBJ databases">
        <title>G. obscuriglobus.</title>
        <authorList>
            <person name="Franke J."/>
            <person name="Blomberg W."/>
            <person name="Selmecki A."/>
        </authorList>
    </citation>
    <scope>NUCLEOTIDE SEQUENCE [LARGE SCALE GENOMIC DNA]</scope>
    <source>
        <strain evidence="1 2">DSM 5831</strain>
    </source>
</reference>
<proteinExistence type="predicted"/>
<protein>
    <submittedName>
        <fullName evidence="1">Uncharacterized protein</fullName>
    </submittedName>
</protein>
<name>A0A2Z3GXP6_9BACT</name>
<evidence type="ECO:0000313" key="2">
    <source>
        <dbReference type="Proteomes" id="UP000245802"/>
    </source>
</evidence>
<dbReference type="RefSeq" id="WP_010038105.1">
    <property type="nucleotide sequence ID" value="NZ_CP025958.1"/>
</dbReference>
<dbReference type="Proteomes" id="UP000245802">
    <property type="component" value="Chromosome"/>
</dbReference>
<evidence type="ECO:0000313" key="1">
    <source>
        <dbReference type="EMBL" id="AWM38168.1"/>
    </source>
</evidence>
<gene>
    <name evidence="1" type="ORF">C1280_15010</name>
</gene>
<dbReference type="EMBL" id="CP025958">
    <property type="protein sequence ID" value="AWM38168.1"/>
    <property type="molecule type" value="Genomic_DNA"/>
</dbReference>
<keyword evidence="2" id="KW-1185">Reference proteome</keyword>
<dbReference type="KEGG" id="gog:C1280_15010"/>
<accession>A0A2Z3GXP6</accession>
<organism evidence="1 2">
    <name type="scientific">Gemmata obscuriglobus</name>
    <dbReference type="NCBI Taxonomy" id="114"/>
    <lineage>
        <taxon>Bacteria</taxon>
        <taxon>Pseudomonadati</taxon>
        <taxon>Planctomycetota</taxon>
        <taxon>Planctomycetia</taxon>
        <taxon>Gemmatales</taxon>
        <taxon>Gemmataceae</taxon>
        <taxon>Gemmata</taxon>
    </lineage>
</organism>
<dbReference type="AlphaFoldDB" id="A0A2Z3GXP6"/>
<sequence length="158" mass="17231">MDEGSRNVVAFLGALTQAQHTLLQLANDLADGGLVADQHEPYIRISMHAWRYLEIGVEVDTAVCRRYNLRLTVDWSEDQWKIQTGAASQVVRGAVWDAESYLPDQLGLPVRSATTLDGFAVELREATMSGCHALRQLLASGRVAAQEAEPGAAPDTAR</sequence>